<organism evidence="1 2">
    <name type="scientific">Rarobacter incanus</name>
    <dbReference type="NCBI Taxonomy" id="153494"/>
    <lineage>
        <taxon>Bacteria</taxon>
        <taxon>Bacillati</taxon>
        <taxon>Actinomycetota</taxon>
        <taxon>Actinomycetes</taxon>
        <taxon>Micrococcales</taxon>
        <taxon>Rarobacteraceae</taxon>
        <taxon>Rarobacter</taxon>
    </lineage>
</organism>
<dbReference type="EMBL" id="VFNV01000001">
    <property type="protein sequence ID" value="TQK76583.1"/>
    <property type="molecule type" value="Genomic_DNA"/>
</dbReference>
<evidence type="ECO:0000313" key="2">
    <source>
        <dbReference type="Proteomes" id="UP000316181"/>
    </source>
</evidence>
<dbReference type="Gene3D" id="3.75.10.10">
    <property type="entry name" value="L-arginine/glycine Amidinotransferase, Chain A"/>
    <property type="match status" value="1"/>
</dbReference>
<sequence length="282" mass="30867">MTETLAEKVEAVERTASPYHFAMVEPSEFDVVYEINPWMATTDRPDRELALAQWRTLVDAYRAYGHTVEIIPGVPGLPDMVFAANGGLSVGGIFYTAKFSTEFREAEGPLHAEWQKANTSAKVVEATFVNEGEGDYIALGDRVLAGYGFRSTIESHRELEAVAGREVVSLHLVDSRFYHLDTALCVLDEARGLVAYFPGAFGDESRATLERLFPDAVKVSAEDAEAFAMNSVSDGKHVFHAGAAREFGRIVEELGFVSVPLDLSQFLKAGGGIKCCTMTLRD</sequence>
<evidence type="ECO:0000313" key="1">
    <source>
        <dbReference type="EMBL" id="TQK76583.1"/>
    </source>
</evidence>
<protein>
    <submittedName>
        <fullName evidence="1">N-dimethylarginine dimethylaminohydrolase</fullName>
    </submittedName>
</protein>
<keyword evidence="2" id="KW-1185">Reference proteome</keyword>
<proteinExistence type="predicted"/>
<dbReference type="GO" id="GO:0016787">
    <property type="term" value="F:hydrolase activity"/>
    <property type="evidence" value="ECO:0007669"/>
    <property type="project" value="UniProtKB-KW"/>
</dbReference>
<comment type="caution">
    <text evidence="1">The sequence shown here is derived from an EMBL/GenBank/DDBJ whole genome shotgun (WGS) entry which is preliminary data.</text>
</comment>
<dbReference type="Pfam" id="PF19420">
    <property type="entry name" value="DDAH_eukar"/>
    <property type="match status" value="1"/>
</dbReference>
<keyword evidence="1" id="KW-0378">Hydrolase</keyword>
<dbReference type="AlphaFoldDB" id="A0A542SPN3"/>
<dbReference type="SUPFAM" id="SSF55909">
    <property type="entry name" value="Pentein"/>
    <property type="match status" value="1"/>
</dbReference>
<dbReference type="RefSeq" id="WP_246043552.1">
    <property type="nucleotide sequence ID" value="NZ_BAAATB010000002.1"/>
</dbReference>
<name>A0A542SPN3_9MICO</name>
<gene>
    <name evidence="1" type="ORF">FB389_1267</name>
</gene>
<accession>A0A542SPN3</accession>
<dbReference type="Proteomes" id="UP000316181">
    <property type="component" value="Unassembled WGS sequence"/>
</dbReference>
<dbReference type="NCBIfam" id="NF045659">
    <property type="entry name" value="DiMArgaseDdahMtb"/>
    <property type="match status" value="1"/>
</dbReference>
<reference evidence="1 2" key="1">
    <citation type="submission" date="2019-06" db="EMBL/GenBank/DDBJ databases">
        <title>Sequencing the genomes of 1000 actinobacteria strains.</title>
        <authorList>
            <person name="Klenk H.-P."/>
        </authorList>
    </citation>
    <scope>NUCLEOTIDE SEQUENCE [LARGE SCALE GENOMIC DNA]</scope>
    <source>
        <strain evidence="1 2">DSM 10596</strain>
    </source>
</reference>